<accession>A0A6N6VG77</accession>
<dbReference type="PANTHER" id="PTHR34477">
    <property type="entry name" value="UPF0213 PROTEIN YHBQ"/>
    <property type="match status" value="1"/>
</dbReference>
<evidence type="ECO:0000313" key="4">
    <source>
        <dbReference type="Proteomes" id="UP000468901"/>
    </source>
</evidence>
<dbReference type="Gene3D" id="3.40.1440.10">
    <property type="entry name" value="GIY-YIG endonuclease"/>
    <property type="match status" value="1"/>
</dbReference>
<dbReference type="Proteomes" id="UP000468901">
    <property type="component" value="Unassembled WGS sequence"/>
</dbReference>
<reference evidence="3 4" key="1">
    <citation type="submission" date="2019-09" db="EMBL/GenBank/DDBJ databases">
        <title>Parvibaculum sedimenti sp. nov., isolated from sediment.</title>
        <authorList>
            <person name="Wang Y."/>
        </authorList>
    </citation>
    <scope>NUCLEOTIDE SEQUENCE [LARGE SCALE GENOMIC DNA]</scope>
    <source>
        <strain evidence="3 4">HXT-9</strain>
    </source>
</reference>
<evidence type="ECO:0000259" key="2">
    <source>
        <dbReference type="PROSITE" id="PS50164"/>
    </source>
</evidence>
<dbReference type="InterPro" id="IPR000305">
    <property type="entry name" value="GIY-YIG_endonuc"/>
</dbReference>
<proteinExistence type="inferred from homology"/>
<dbReference type="AlphaFoldDB" id="A0A6N6VG77"/>
<dbReference type="Pfam" id="PF01541">
    <property type="entry name" value="GIY-YIG"/>
    <property type="match status" value="1"/>
</dbReference>
<dbReference type="EMBL" id="WESC01000008">
    <property type="protein sequence ID" value="KAB7739893.1"/>
    <property type="molecule type" value="Genomic_DNA"/>
</dbReference>
<evidence type="ECO:0000256" key="1">
    <source>
        <dbReference type="ARBA" id="ARBA00007435"/>
    </source>
</evidence>
<comment type="similarity">
    <text evidence="1">Belongs to the UPF0213 family.</text>
</comment>
<dbReference type="PANTHER" id="PTHR34477:SF5">
    <property type="entry name" value="BSL5627 PROTEIN"/>
    <property type="match status" value="1"/>
</dbReference>
<dbReference type="PROSITE" id="PS50164">
    <property type="entry name" value="GIY_YIG"/>
    <property type="match status" value="1"/>
</dbReference>
<gene>
    <name evidence="3" type="ORF">F2P47_10315</name>
</gene>
<dbReference type="SMART" id="SM00465">
    <property type="entry name" value="GIYc"/>
    <property type="match status" value="1"/>
</dbReference>
<comment type="caution">
    <text evidence="3">The sequence shown here is derived from an EMBL/GenBank/DDBJ whole genome shotgun (WGS) entry which is preliminary data.</text>
</comment>
<dbReference type="InterPro" id="IPR035901">
    <property type="entry name" value="GIY-YIG_endonuc_sf"/>
</dbReference>
<name>A0A6N6VG77_9HYPH</name>
<dbReference type="InterPro" id="IPR050190">
    <property type="entry name" value="UPF0213_domain"/>
</dbReference>
<dbReference type="SUPFAM" id="SSF82771">
    <property type="entry name" value="GIY-YIG endonuclease"/>
    <property type="match status" value="1"/>
</dbReference>
<feature type="domain" description="GIY-YIG" evidence="2">
    <location>
        <begin position="1"/>
        <end position="77"/>
    </location>
</feature>
<sequence length="95" mass="11135">MSYHVYILAGRKNGTLYVGVTNSLALRIAQHRAGTGSQFTKKYRVHMLVYAEEHEDVGEAIWREKAIKEWKRAWKIQLIESANPEWDDLFVMLNR</sequence>
<organism evidence="3 4">
    <name type="scientific">Parvibaculum sedimenti</name>
    <dbReference type="NCBI Taxonomy" id="2608632"/>
    <lineage>
        <taxon>Bacteria</taxon>
        <taxon>Pseudomonadati</taxon>
        <taxon>Pseudomonadota</taxon>
        <taxon>Alphaproteobacteria</taxon>
        <taxon>Hyphomicrobiales</taxon>
        <taxon>Parvibaculaceae</taxon>
        <taxon>Parvibaculum</taxon>
    </lineage>
</organism>
<protein>
    <submittedName>
        <fullName evidence="3">GIY-YIG nuclease family protein</fullName>
    </submittedName>
</protein>
<keyword evidence="4" id="KW-1185">Reference proteome</keyword>
<evidence type="ECO:0000313" key="3">
    <source>
        <dbReference type="EMBL" id="KAB7739893.1"/>
    </source>
</evidence>
<dbReference type="RefSeq" id="WP_152216273.1">
    <property type="nucleotide sequence ID" value="NZ_JBAQYD010000286.1"/>
</dbReference>
<dbReference type="CDD" id="cd10448">
    <property type="entry name" value="GIY-YIG_unchar_3"/>
    <property type="match status" value="1"/>
</dbReference>